<feature type="transmembrane region" description="Helical" evidence="1">
    <location>
        <begin position="15"/>
        <end position="35"/>
    </location>
</feature>
<reference evidence="3" key="1">
    <citation type="submission" date="2017-06" db="EMBL/GenBank/DDBJ databases">
        <authorList>
            <person name="Cremers G."/>
        </authorList>
    </citation>
    <scope>NUCLEOTIDE SEQUENCE [LARGE SCALE GENOMIC DNA]</scope>
</reference>
<dbReference type="RefSeq" id="WP_143311817.1">
    <property type="nucleotide sequence ID" value="NZ_FZMP01000206.1"/>
</dbReference>
<protein>
    <submittedName>
        <fullName evidence="2">Uncharacterized protein</fullName>
    </submittedName>
</protein>
<dbReference type="AlphaFoldDB" id="A0A284VS41"/>
<evidence type="ECO:0000256" key="1">
    <source>
        <dbReference type="SAM" id="Phobius"/>
    </source>
</evidence>
<evidence type="ECO:0000313" key="2">
    <source>
        <dbReference type="EMBL" id="SNQ62111.1"/>
    </source>
</evidence>
<keyword evidence="3" id="KW-1185">Reference proteome</keyword>
<keyword evidence="1" id="KW-0472">Membrane</keyword>
<keyword evidence="1" id="KW-1133">Transmembrane helix</keyword>
<name>A0A284VS41_9EURY</name>
<dbReference type="EMBL" id="FZMP01000206">
    <property type="protein sequence ID" value="SNQ62111.1"/>
    <property type="molecule type" value="Genomic_DNA"/>
</dbReference>
<organism evidence="2 3">
    <name type="scientific">Candidatus Methanoperedens nitratireducens</name>
    <dbReference type="NCBI Taxonomy" id="1392998"/>
    <lineage>
        <taxon>Archaea</taxon>
        <taxon>Methanobacteriati</taxon>
        <taxon>Methanobacteriota</taxon>
        <taxon>Stenosarchaea group</taxon>
        <taxon>Methanomicrobia</taxon>
        <taxon>Methanosarcinales</taxon>
        <taxon>ANME-2 cluster</taxon>
        <taxon>Candidatus Methanoperedentaceae</taxon>
        <taxon>Candidatus Methanoperedens</taxon>
    </lineage>
</organism>
<proteinExistence type="predicted"/>
<gene>
    <name evidence="2" type="ORF">MNV_590044</name>
</gene>
<accession>A0A284VS41</accession>
<evidence type="ECO:0000313" key="3">
    <source>
        <dbReference type="Proteomes" id="UP000218615"/>
    </source>
</evidence>
<sequence>MTKKAVAIENNLSDISLLSSAMLTAAVVDGAFVIFTRRKRKNLRGLKITRELMYTEAEN</sequence>
<keyword evidence="1" id="KW-0812">Transmembrane</keyword>
<dbReference type="Proteomes" id="UP000218615">
    <property type="component" value="Unassembled WGS sequence"/>
</dbReference>